<gene>
    <name evidence="3" type="ORF">ONB1V03_LOCUS3046</name>
</gene>
<keyword evidence="4" id="KW-1185">Reference proteome</keyword>
<proteinExistence type="predicted"/>
<evidence type="ECO:0000256" key="1">
    <source>
        <dbReference type="SAM" id="MobiDB-lite"/>
    </source>
</evidence>
<organism evidence="3">
    <name type="scientific">Oppiella nova</name>
    <dbReference type="NCBI Taxonomy" id="334625"/>
    <lineage>
        <taxon>Eukaryota</taxon>
        <taxon>Metazoa</taxon>
        <taxon>Ecdysozoa</taxon>
        <taxon>Arthropoda</taxon>
        <taxon>Chelicerata</taxon>
        <taxon>Arachnida</taxon>
        <taxon>Acari</taxon>
        <taxon>Acariformes</taxon>
        <taxon>Sarcoptiformes</taxon>
        <taxon>Oribatida</taxon>
        <taxon>Brachypylina</taxon>
        <taxon>Oppioidea</taxon>
        <taxon>Oppiidae</taxon>
        <taxon>Oppiella</taxon>
    </lineage>
</organism>
<dbReference type="OrthoDB" id="687730at2759"/>
<feature type="region of interest" description="Disordered" evidence="1">
    <location>
        <begin position="258"/>
        <end position="278"/>
    </location>
</feature>
<dbReference type="EMBL" id="OC915643">
    <property type="protein sequence ID" value="CAD7641335.1"/>
    <property type="molecule type" value="Genomic_DNA"/>
</dbReference>
<name>A0A7R9LGK3_9ACAR</name>
<evidence type="ECO:0000313" key="3">
    <source>
        <dbReference type="EMBL" id="CAD7641335.1"/>
    </source>
</evidence>
<dbReference type="EMBL" id="CAJPVJ010000818">
    <property type="protein sequence ID" value="CAG2163471.1"/>
    <property type="molecule type" value="Genomic_DNA"/>
</dbReference>
<feature type="domain" description="Calcium-activated chloride channel N-terminal" evidence="2">
    <location>
        <begin position="33"/>
        <end position="298"/>
    </location>
</feature>
<evidence type="ECO:0000259" key="2">
    <source>
        <dbReference type="Pfam" id="PF08434"/>
    </source>
</evidence>
<accession>A0A7R9LGK3</accession>
<protein>
    <recommendedName>
        <fullName evidence="2">Calcium-activated chloride channel N-terminal domain-containing protein</fullName>
    </recommendedName>
</protein>
<dbReference type="InterPro" id="IPR013642">
    <property type="entry name" value="CLCA_N"/>
</dbReference>
<dbReference type="AlphaFoldDB" id="A0A7R9LGK3"/>
<sequence>MRFPLFHLNYYLILSYGLLYLANVCLGSHSSLRVDNGAYKGLVIAISPDIEVNGEKDQLDLLDKLKNLVTDASKVLSETTGLYFSEVTIRVPNGWTTTSTTTVQIRDTDADVIVINRDFEQSFCMQYAGCGEPALPITVTKKTVTDGNGAKQLIHEWAHYRYGVFNEFGFKSDPIYPAYYSIAGNPNTSEILVNSCADREFSYSTETRTGSKCDLDTSNTTGLPTDDYCQPILTQTNNFESSLMFAHSVESVKHFCGDTRSGGQGSHRHNSKSPNKQNVLCDGRDTWTVIKSHPDLANHHLYRQTNRYVLSIAQIILLYAHHSKYMPYIDPQNAEI</sequence>
<evidence type="ECO:0000313" key="4">
    <source>
        <dbReference type="Proteomes" id="UP000728032"/>
    </source>
</evidence>
<dbReference type="Proteomes" id="UP000728032">
    <property type="component" value="Unassembled WGS sequence"/>
</dbReference>
<dbReference type="Pfam" id="PF08434">
    <property type="entry name" value="CLCA"/>
    <property type="match status" value="1"/>
</dbReference>
<reference evidence="3" key="1">
    <citation type="submission" date="2020-11" db="EMBL/GenBank/DDBJ databases">
        <authorList>
            <person name="Tran Van P."/>
        </authorList>
    </citation>
    <scope>NUCLEOTIDE SEQUENCE</scope>
</reference>